<accession>A0ACC0ACQ8</accession>
<dbReference type="EMBL" id="CM044706">
    <property type="protein sequence ID" value="KAI5657218.1"/>
    <property type="molecule type" value="Genomic_DNA"/>
</dbReference>
<protein>
    <submittedName>
        <fullName evidence="1">Uncharacterized protein</fullName>
    </submittedName>
</protein>
<reference evidence="2" key="1">
    <citation type="journal article" date="2023" name="Nat. Plants">
        <title>Single-cell RNA sequencing provides a high-resolution roadmap for understanding the multicellular compartmentation of specialized metabolism.</title>
        <authorList>
            <person name="Sun S."/>
            <person name="Shen X."/>
            <person name="Li Y."/>
            <person name="Li Y."/>
            <person name="Wang S."/>
            <person name="Li R."/>
            <person name="Zhang H."/>
            <person name="Shen G."/>
            <person name="Guo B."/>
            <person name="Wei J."/>
            <person name="Xu J."/>
            <person name="St-Pierre B."/>
            <person name="Chen S."/>
            <person name="Sun C."/>
        </authorList>
    </citation>
    <scope>NUCLEOTIDE SEQUENCE [LARGE SCALE GENOMIC DNA]</scope>
</reference>
<dbReference type="Proteomes" id="UP001060085">
    <property type="component" value="Linkage Group LG06"/>
</dbReference>
<evidence type="ECO:0000313" key="1">
    <source>
        <dbReference type="EMBL" id="KAI5657218.1"/>
    </source>
</evidence>
<name>A0ACC0ACQ8_CATRO</name>
<sequence>MTFYRGEINRLQIATLHRSEKAAAIIAYAEKNRSNMTDQETPIRKPTADLPPSSSNKVPIESSGSKFSGGTRFPNPPDRANPDPATLREQWRFAIKQYSRWYSQAWGSAILAGLSFFALGWIIKGSNPLPSFQSENPQKGDDKDRDDVSSSSSIAEGTNKDFVGGFWVQYIVLNFSEMGVIKSSIMLVLEFLELYSDG</sequence>
<proteinExistence type="predicted"/>
<gene>
    <name evidence="1" type="ORF">M9H77_26011</name>
</gene>
<organism evidence="1 2">
    <name type="scientific">Catharanthus roseus</name>
    <name type="common">Madagascar periwinkle</name>
    <name type="synonym">Vinca rosea</name>
    <dbReference type="NCBI Taxonomy" id="4058"/>
    <lineage>
        <taxon>Eukaryota</taxon>
        <taxon>Viridiplantae</taxon>
        <taxon>Streptophyta</taxon>
        <taxon>Embryophyta</taxon>
        <taxon>Tracheophyta</taxon>
        <taxon>Spermatophyta</taxon>
        <taxon>Magnoliopsida</taxon>
        <taxon>eudicotyledons</taxon>
        <taxon>Gunneridae</taxon>
        <taxon>Pentapetalae</taxon>
        <taxon>asterids</taxon>
        <taxon>lamiids</taxon>
        <taxon>Gentianales</taxon>
        <taxon>Apocynaceae</taxon>
        <taxon>Rauvolfioideae</taxon>
        <taxon>Vinceae</taxon>
        <taxon>Catharanthinae</taxon>
        <taxon>Catharanthus</taxon>
    </lineage>
</organism>
<evidence type="ECO:0000313" key="2">
    <source>
        <dbReference type="Proteomes" id="UP001060085"/>
    </source>
</evidence>
<keyword evidence="2" id="KW-1185">Reference proteome</keyword>
<comment type="caution">
    <text evidence="1">The sequence shown here is derived from an EMBL/GenBank/DDBJ whole genome shotgun (WGS) entry which is preliminary data.</text>
</comment>